<dbReference type="PANTHER" id="PTHR36197">
    <property type="entry name" value="LRAT DOMAIN-CONTAINING PROTEIN-RELATED"/>
    <property type="match status" value="1"/>
</dbReference>
<dbReference type="FunCoup" id="A0A151Z6K8">
    <property type="interactions" value="425"/>
</dbReference>
<evidence type="ECO:0000313" key="1">
    <source>
        <dbReference type="EMBL" id="KYQ89590.1"/>
    </source>
</evidence>
<keyword evidence="2" id="KW-1185">Reference proteome</keyword>
<protein>
    <submittedName>
        <fullName evidence="1">Uncharacterized protein</fullName>
    </submittedName>
</protein>
<sequence>MMKTLRNFFNVKPNNEKGIEGIQEINEQYVDKEKAGNSYIVGFANGKGKICHWGLLIDLAGESHDNSAIGILIHMWVEDSKLSLFYNKNQFYRNRFELFESVGKIYDISGKNNPKDWYHELKEPITQWFEEFKKNSGENWSSQCNSHAFSLYLCSKLNLQYPDSCKQLEKESEPLLDSKKLYNTLAHLIDKQKNI</sequence>
<dbReference type="Proteomes" id="UP000076078">
    <property type="component" value="Unassembled WGS sequence"/>
</dbReference>
<dbReference type="EMBL" id="LODT01000039">
    <property type="protein sequence ID" value="KYQ89590.1"/>
    <property type="molecule type" value="Genomic_DNA"/>
</dbReference>
<dbReference type="OMA" id="WYHELKE"/>
<organism evidence="1 2">
    <name type="scientific">Tieghemostelium lacteum</name>
    <name type="common">Slime mold</name>
    <name type="synonym">Dictyostelium lacteum</name>
    <dbReference type="NCBI Taxonomy" id="361077"/>
    <lineage>
        <taxon>Eukaryota</taxon>
        <taxon>Amoebozoa</taxon>
        <taxon>Evosea</taxon>
        <taxon>Eumycetozoa</taxon>
        <taxon>Dictyostelia</taxon>
        <taxon>Dictyosteliales</taxon>
        <taxon>Raperosteliaceae</taxon>
        <taxon>Tieghemostelium</taxon>
    </lineage>
</organism>
<dbReference type="InParanoid" id="A0A151Z6K8"/>
<comment type="caution">
    <text evidence="1">The sequence shown here is derived from an EMBL/GenBank/DDBJ whole genome shotgun (WGS) entry which is preliminary data.</text>
</comment>
<dbReference type="PANTHER" id="PTHR36197:SF2">
    <property type="entry name" value="LRAT DOMAIN-CONTAINING PROTEIN-RELATED"/>
    <property type="match status" value="1"/>
</dbReference>
<dbReference type="AlphaFoldDB" id="A0A151Z6K8"/>
<evidence type="ECO:0000313" key="2">
    <source>
        <dbReference type="Proteomes" id="UP000076078"/>
    </source>
</evidence>
<reference evidence="1 2" key="1">
    <citation type="submission" date="2015-12" db="EMBL/GenBank/DDBJ databases">
        <title>Dictyostelia acquired genes for synthesis and detection of signals that induce cell-type specialization by lateral gene transfer from prokaryotes.</title>
        <authorList>
            <person name="Gloeckner G."/>
            <person name="Schaap P."/>
        </authorList>
    </citation>
    <scope>NUCLEOTIDE SEQUENCE [LARGE SCALE GENOMIC DNA]</scope>
    <source>
        <strain evidence="1 2">TK</strain>
    </source>
</reference>
<name>A0A151Z6K8_TIELA</name>
<accession>A0A151Z6K8</accession>
<proteinExistence type="predicted"/>
<gene>
    <name evidence="1" type="ORF">DLAC_09545</name>
</gene>